<name>A0AAJ0M207_9PEZI</name>
<accession>A0AAJ0M207</accession>
<evidence type="ECO:0000256" key="1">
    <source>
        <dbReference type="ARBA" id="ARBA00004606"/>
    </source>
</evidence>
<dbReference type="Pfam" id="PF02434">
    <property type="entry name" value="Fringe"/>
    <property type="match status" value="1"/>
</dbReference>
<dbReference type="InterPro" id="IPR026050">
    <property type="entry name" value="C1GALT1/C1GALT1_chp1"/>
</dbReference>
<evidence type="ECO:0000256" key="8">
    <source>
        <dbReference type="ARBA" id="ARBA00022741"/>
    </source>
</evidence>
<evidence type="ECO:0000256" key="3">
    <source>
        <dbReference type="ARBA" id="ARBA00006462"/>
    </source>
</evidence>
<keyword evidence="8" id="KW-0547">Nucleotide-binding</keyword>
<feature type="domain" description="Fringe-like glycosyltransferase" evidence="13">
    <location>
        <begin position="190"/>
        <end position="286"/>
    </location>
</feature>
<evidence type="ECO:0000256" key="5">
    <source>
        <dbReference type="ARBA" id="ARBA00022676"/>
    </source>
</evidence>
<dbReference type="FunFam" id="3.90.550.50:FF:000039">
    <property type="entry name" value="WGS project CABT00000000 data, contig 2.9"/>
    <property type="match status" value="1"/>
</dbReference>
<keyword evidence="15" id="KW-1185">Reference proteome</keyword>
<gene>
    <name evidence="14" type="ORF">B0T15DRAFT_485557</name>
</gene>
<dbReference type="Gene3D" id="3.90.550.50">
    <property type="match status" value="1"/>
</dbReference>
<proteinExistence type="inferred from homology"/>
<comment type="caution">
    <text evidence="14">The sequence shown here is derived from an EMBL/GenBank/DDBJ whole genome shotgun (WGS) entry which is preliminary data.</text>
</comment>
<evidence type="ECO:0000256" key="11">
    <source>
        <dbReference type="ARBA" id="ARBA00023136"/>
    </source>
</evidence>
<dbReference type="InterPro" id="IPR003378">
    <property type="entry name" value="Fringe-like_glycosylTrfase"/>
</dbReference>
<dbReference type="EC" id="2.4.1.122" evidence="4"/>
<evidence type="ECO:0000256" key="7">
    <source>
        <dbReference type="ARBA" id="ARBA00022692"/>
    </source>
</evidence>
<sequence length="498" mass="56494">MLSRKSYLIATIATASILVLLYTSRIGSRPGLDEPYYRHGTHGGHQAPQHSAADACQCNSTDGPPPPPPIVSSSPPADPACEGFPDTSNVLLVMKTGASEAFARLPTQLVTMLRCLPDFLIFSDMAQNIGGYQVHDSLATVSEEVQEGNSDFDLYRRQKWCLVDQENCNKLGNPAREGWNLDKYKNVHIAEKAYGMRPNYDWYLFVDADTYVLWPNLMQWLKKLDPTKKLYLGSVTLINNFSFGHGGSGYLVSKGAMDAFVGKNPGVANEYDMRAKGECCGDYIFALALKNKTEVGVQQMWPTINGEKPATLPFGPSHWCHPIVTMHHMNAEEINTFWHFERRKQLALAESGTSRPLVLKDIFEEFLAPHLNATREDWDNLADNRFYLDLDDDGRKWEEWQTKRMKKPEDYNEYEKRAHLSFEDCGAACRSLPYNECFRYKYQNGACAISNSFIMGKPVKRDDKDENRVMSGWDVEKIHAWIQKQGSCDKIKWPDVKG</sequence>
<evidence type="ECO:0000256" key="9">
    <source>
        <dbReference type="ARBA" id="ARBA00022968"/>
    </source>
</evidence>
<dbReference type="PANTHER" id="PTHR23033">
    <property type="entry name" value="BETA1,3-GALACTOSYLTRANSFERASE"/>
    <property type="match status" value="1"/>
</dbReference>
<keyword evidence="10" id="KW-1133">Transmembrane helix</keyword>
<dbReference type="RefSeq" id="XP_062721886.1">
    <property type="nucleotide sequence ID" value="XM_062866296.1"/>
</dbReference>
<organism evidence="14 15">
    <name type="scientific">Chaetomium strumarium</name>
    <dbReference type="NCBI Taxonomy" id="1170767"/>
    <lineage>
        <taxon>Eukaryota</taxon>
        <taxon>Fungi</taxon>
        <taxon>Dikarya</taxon>
        <taxon>Ascomycota</taxon>
        <taxon>Pezizomycotina</taxon>
        <taxon>Sordariomycetes</taxon>
        <taxon>Sordariomycetidae</taxon>
        <taxon>Sordariales</taxon>
        <taxon>Chaetomiaceae</taxon>
        <taxon>Chaetomium</taxon>
    </lineage>
</organism>
<dbReference type="GO" id="GO:0016020">
    <property type="term" value="C:membrane"/>
    <property type="evidence" value="ECO:0007669"/>
    <property type="project" value="UniProtKB-SubCell"/>
</dbReference>
<comment type="pathway">
    <text evidence="2">Protein modification; protein glycosylation.</text>
</comment>
<dbReference type="PANTHER" id="PTHR23033:SF40">
    <property type="entry name" value="APPLE DOMAIN-CONTAINING PROTEIN"/>
    <property type="match status" value="1"/>
</dbReference>
<evidence type="ECO:0000256" key="12">
    <source>
        <dbReference type="SAM" id="MobiDB-lite"/>
    </source>
</evidence>
<feature type="region of interest" description="Disordered" evidence="12">
    <location>
        <begin position="37"/>
        <end position="79"/>
    </location>
</feature>
<dbReference type="EMBL" id="JAUDZG010000004">
    <property type="protein sequence ID" value="KAK3306106.1"/>
    <property type="molecule type" value="Genomic_DNA"/>
</dbReference>
<evidence type="ECO:0000256" key="6">
    <source>
        <dbReference type="ARBA" id="ARBA00022679"/>
    </source>
</evidence>
<dbReference type="Proteomes" id="UP001273166">
    <property type="component" value="Unassembled WGS sequence"/>
</dbReference>
<keyword evidence="11" id="KW-0472">Membrane</keyword>
<dbReference type="GeneID" id="87885125"/>
<keyword evidence="9" id="KW-0735">Signal-anchor</keyword>
<evidence type="ECO:0000256" key="10">
    <source>
        <dbReference type="ARBA" id="ARBA00022989"/>
    </source>
</evidence>
<reference evidence="14" key="1">
    <citation type="journal article" date="2023" name="Mol. Phylogenet. Evol.">
        <title>Genome-scale phylogeny and comparative genomics of the fungal order Sordariales.</title>
        <authorList>
            <person name="Hensen N."/>
            <person name="Bonometti L."/>
            <person name="Westerberg I."/>
            <person name="Brannstrom I.O."/>
            <person name="Guillou S."/>
            <person name="Cros-Aarteil S."/>
            <person name="Calhoun S."/>
            <person name="Haridas S."/>
            <person name="Kuo A."/>
            <person name="Mondo S."/>
            <person name="Pangilinan J."/>
            <person name="Riley R."/>
            <person name="LaButti K."/>
            <person name="Andreopoulos B."/>
            <person name="Lipzen A."/>
            <person name="Chen C."/>
            <person name="Yan M."/>
            <person name="Daum C."/>
            <person name="Ng V."/>
            <person name="Clum A."/>
            <person name="Steindorff A."/>
            <person name="Ohm R.A."/>
            <person name="Martin F."/>
            <person name="Silar P."/>
            <person name="Natvig D.O."/>
            <person name="Lalanne C."/>
            <person name="Gautier V."/>
            <person name="Ament-Velasquez S.L."/>
            <person name="Kruys A."/>
            <person name="Hutchinson M.I."/>
            <person name="Powell A.J."/>
            <person name="Barry K."/>
            <person name="Miller A.N."/>
            <person name="Grigoriev I.V."/>
            <person name="Debuchy R."/>
            <person name="Gladieux P."/>
            <person name="Hiltunen Thoren M."/>
            <person name="Johannesson H."/>
        </authorList>
    </citation>
    <scope>NUCLEOTIDE SEQUENCE</scope>
    <source>
        <strain evidence="14">CBS 333.67</strain>
    </source>
</reference>
<comment type="subcellular location">
    <subcellularLocation>
        <location evidence="1">Membrane</location>
        <topology evidence="1">Single-pass type II membrane protein</topology>
    </subcellularLocation>
</comment>
<protein>
    <recommendedName>
        <fullName evidence="4">N-acetylgalactosaminide beta-1,3-galactosyltransferase</fullName>
        <ecNumber evidence="4">2.4.1.122</ecNumber>
    </recommendedName>
</protein>
<keyword evidence="5" id="KW-0328">Glycosyltransferase</keyword>
<comment type="similarity">
    <text evidence="3">Belongs to the glycosyltransferase 31 family. Beta3-Gal-T subfamily.</text>
</comment>
<keyword evidence="7" id="KW-0812">Transmembrane</keyword>
<dbReference type="GO" id="GO:0016263">
    <property type="term" value="F:glycoprotein-N-acetylgalactosamine 3-beta-galactosyltransferase activity"/>
    <property type="evidence" value="ECO:0007669"/>
    <property type="project" value="UniProtKB-EC"/>
</dbReference>
<dbReference type="AlphaFoldDB" id="A0AAJ0M207"/>
<evidence type="ECO:0000259" key="13">
    <source>
        <dbReference type="Pfam" id="PF02434"/>
    </source>
</evidence>
<keyword evidence="6" id="KW-0808">Transferase</keyword>
<evidence type="ECO:0000313" key="14">
    <source>
        <dbReference type="EMBL" id="KAK3306106.1"/>
    </source>
</evidence>
<reference evidence="14" key="2">
    <citation type="submission" date="2023-06" db="EMBL/GenBank/DDBJ databases">
        <authorList>
            <consortium name="Lawrence Berkeley National Laboratory"/>
            <person name="Mondo S.J."/>
            <person name="Hensen N."/>
            <person name="Bonometti L."/>
            <person name="Westerberg I."/>
            <person name="Brannstrom I.O."/>
            <person name="Guillou S."/>
            <person name="Cros-Aarteil S."/>
            <person name="Calhoun S."/>
            <person name="Haridas S."/>
            <person name="Kuo A."/>
            <person name="Pangilinan J."/>
            <person name="Riley R."/>
            <person name="Labutti K."/>
            <person name="Andreopoulos B."/>
            <person name="Lipzen A."/>
            <person name="Chen C."/>
            <person name="Yanf M."/>
            <person name="Daum C."/>
            <person name="Ng V."/>
            <person name="Clum A."/>
            <person name="Steindorff A."/>
            <person name="Ohm R."/>
            <person name="Martin F."/>
            <person name="Silar P."/>
            <person name="Natvig D."/>
            <person name="Lalanne C."/>
            <person name="Gautier V."/>
            <person name="Ament-Velasquez S.L."/>
            <person name="Kruys A."/>
            <person name="Hutchinson M.I."/>
            <person name="Powell A.J."/>
            <person name="Barry K."/>
            <person name="Miller A.N."/>
            <person name="Grigoriev I.V."/>
            <person name="Debuchy R."/>
            <person name="Gladieux P."/>
            <person name="Thoren M.H."/>
            <person name="Johannesson H."/>
        </authorList>
    </citation>
    <scope>NUCLEOTIDE SEQUENCE</scope>
    <source>
        <strain evidence="14">CBS 333.67</strain>
    </source>
</reference>
<dbReference type="GO" id="GO:0000166">
    <property type="term" value="F:nucleotide binding"/>
    <property type="evidence" value="ECO:0007669"/>
    <property type="project" value="UniProtKB-KW"/>
</dbReference>
<evidence type="ECO:0000256" key="2">
    <source>
        <dbReference type="ARBA" id="ARBA00004922"/>
    </source>
</evidence>
<evidence type="ECO:0000256" key="4">
    <source>
        <dbReference type="ARBA" id="ARBA00012557"/>
    </source>
</evidence>
<evidence type="ECO:0000313" key="15">
    <source>
        <dbReference type="Proteomes" id="UP001273166"/>
    </source>
</evidence>